<name>A0A812DNS4_ACAPH</name>
<feature type="transmembrane region" description="Helical" evidence="1">
    <location>
        <begin position="58"/>
        <end position="85"/>
    </location>
</feature>
<sequence>MLSSRHFLDRYTTDICNSTLLTNDASLILKVSRIYSFLFIYLFTLSYCHLFTHSLSTFFSFLFFSLFSFFLSFFLSFFPIVSVYFPSLSLTLSTTFCFFNNQKESIALFLSVSLSQTSFSEYLFQSKHLLSYPPLSLSDLFFSPLLLPTQLPCHHSHTFFLSFYLSFFLSFFLLSFLIFHSCQIYFPSLSLSITFSFLSLTIILKAFHSLQLILFNPLQKLSFFFSLSQDQTLYVPDMNPPISLCISFSISLLQVFLTLSIFKFSFL</sequence>
<reference evidence="2" key="1">
    <citation type="submission" date="2021-01" db="EMBL/GenBank/DDBJ databases">
        <authorList>
            <person name="Li R."/>
            <person name="Bekaert M."/>
        </authorList>
    </citation>
    <scope>NUCLEOTIDE SEQUENCE</scope>
    <source>
        <strain evidence="2">Farmed</strain>
    </source>
</reference>
<dbReference type="Proteomes" id="UP000597762">
    <property type="component" value="Unassembled WGS sequence"/>
</dbReference>
<feature type="transmembrane region" description="Helical" evidence="1">
    <location>
        <begin position="34"/>
        <end position="52"/>
    </location>
</feature>
<evidence type="ECO:0000256" key="1">
    <source>
        <dbReference type="SAM" id="Phobius"/>
    </source>
</evidence>
<proteinExistence type="predicted"/>
<organism evidence="2 3">
    <name type="scientific">Acanthosepion pharaonis</name>
    <name type="common">Pharaoh cuttlefish</name>
    <name type="synonym">Sepia pharaonis</name>
    <dbReference type="NCBI Taxonomy" id="158019"/>
    <lineage>
        <taxon>Eukaryota</taxon>
        <taxon>Metazoa</taxon>
        <taxon>Spiralia</taxon>
        <taxon>Lophotrochozoa</taxon>
        <taxon>Mollusca</taxon>
        <taxon>Cephalopoda</taxon>
        <taxon>Coleoidea</taxon>
        <taxon>Decapodiformes</taxon>
        <taxon>Sepiida</taxon>
        <taxon>Sepiina</taxon>
        <taxon>Sepiidae</taxon>
        <taxon>Acanthosepion</taxon>
    </lineage>
</organism>
<evidence type="ECO:0008006" key="4">
    <source>
        <dbReference type="Google" id="ProtNLM"/>
    </source>
</evidence>
<keyword evidence="1" id="KW-0472">Membrane</keyword>
<keyword evidence="1" id="KW-1133">Transmembrane helix</keyword>
<keyword evidence="1" id="KW-0812">Transmembrane</keyword>
<accession>A0A812DNS4</accession>
<dbReference type="EMBL" id="CAHIKZ030003713">
    <property type="protein sequence ID" value="CAE1303414.1"/>
    <property type="molecule type" value="Genomic_DNA"/>
</dbReference>
<feature type="transmembrane region" description="Helical" evidence="1">
    <location>
        <begin position="159"/>
        <end position="178"/>
    </location>
</feature>
<gene>
    <name evidence="2" type="ORF">SPHA_55558</name>
</gene>
<feature type="transmembrane region" description="Helical" evidence="1">
    <location>
        <begin position="241"/>
        <end position="262"/>
    </location>
</feature>
<dbReference type="AlphaFoldDB" id="A0A812DNS4"/>
<comment type="caution">
    <text evidence="2">The sequence shown here is derived from an EMBL/GenBank/DDBJ whole genome shotgun (WGS) entry which is preliminary data.</text>
</comment>
<keyword evidence="3" id="KW-1185">Reference proteome</keyword>
<evidence type="ECO:0000313" key="3">
    <source>
        <dbReference type="Proteomes" id="UP000597762"/>
    </source>
</evidence>
<evidence type="ECO:0000313" key="2">
    <source>
        <dbReference type="EMBL" id="CAE1303414.1"/>
    </source>
</evidence>
<protein>
    <recommendedName>
        <fullName evidence="4">Transmembrane protein</fullName>
    </recommendedName>
</protein>